<dbReference type="Pfam" id="PF24883">
    <property type="entry name" value="NPHP3_N"/>
    <property type="match status" value="1"/>
</dbReference>
<dbReference type="EMBL" id="JARKIE010000065">
    <property type="protein sequence ID" value="KAJ7690376.1"/>
    <property type="molecule type" value="Genomic_DNA"/>
</dbReference>
<dbReference type="AlphaFoldDB" id="A0AAD7GE89"/>
<evidence type="ECO:0000313" key="4">
    <source>
        <dbReference type="Proteomes" id="UP001221757"/>
    </source>
</evidence>
<gene>
    <name evidence="3" type="ORF">B0H17DRAFT_936220</name>
</gene>
<organism evidence="3 4">
    <name type="scientific">Mycena rosella</name>
    <name type="common">Pink bonnet</name>
    <name type="synonym">Agaricus rosellus</name>
    <dbReference type="NCBI Taxonomy" id="1033263"/>
    <lineage>
        <taxon>Eukaryota</taxon>
        <taxon>Fungi</taxon>
        <taxon>Dikarya</taxon>
        <taxon>Basidiomycota</taxon>
        <taxon>Agaricomycotina</taxon>
        <taxon>Agaricomycetes</taxon>
        <taxon>Agaricomycetidae</taxon>
        <taxon>Agaricales</taxon>
        <taxon>Marasmiineae</taxon>
        <taxon>Mycenaceae</taxon>
        <taxon>Mycena</taxon>
    </lineage>
</organism>
<protein>
    <recommendedName>
        <fullName evidence="2">Nephrocystin 3-like N-terminal domain-containing protein</fullName>
    </recommendedName>
</protein>
<evidence type="ECO:0000259" key="2">
    <source>
        <dbReference type="Pfam" id="PF24883"/>
    </source>
</evidence>
<dbReference type="PANTHER" id="PTHR10039:SF14">
    <property type="entry name" value="NACHT DOMAIN-CONTAINING PROTEIN"/>
    <property type="match status" value="1"/>
</dbReference>
<dbReference type="SUPFAM" id="SSF52540">
    <property type="entry name" value="P-loop containing nucleoside triphosphate hydrolases"/>
    <property type="match status" value="1"/>
</dbReference>
<dbReference type="PANTHER" id="PTHR10039">
    <property type="entry name" value="AMELOGENIN"/>
    <property type="match status" value="1"/>
</dbReference>
<reference evidence="3" key="1">
    <citation type="submission" date="2023-03" db="EMBL/GenBank/DDBJ databases">
        <title>Massive genome expansion in bonnet fungi (Mycena s.s.) driven by repeated elements and novel gene families across ecological guilds.</title>
        <authorList>
            <consortium name="Lawrence Berkeley National Laboratory"/>
            <person name="Harder C.B."/>
            <person name="Miyauchi S."/>
            <person name="Viragh M."/>
            <person name="Kuo A."/>
            <person name="Thoen E."/>
            <person name="Andreopoulos B."/>
            <person name="Lu D."/>
            <person name="Skrede I."/>
            <person name="Drula E."/>
            <person name="Henrissat B."/>
            <person name="Morin E."/>
            <person name="Kohler A."/>
            <person name="Barry K."/>
            <person name="LaButti K."/>
            <person name="Morin E."/>
            <person name="Salamov A."/>
            <person name="Lipzen A."/>
            <person name="Mereny Z."/>
            <person name="Hegedus B."/>
            <person name="Baldrian P."/>
            <person name="Stursova M."/>
            <person name="Weitz H."/>
            <person name="Taylor A."/>
            <person name="Grigoriev I.V."/>
            <person name="Nagy L.G."/>
            <person name="Martin F."/>
            <person name="Kauserud H."/>
        </authorList>
    </citation>
    <scope>NUCLEOTIDE SEQUENCE</scope>
    <source>
        <strain evidence="3">CBHHK067</strain>
    </source>
</reference>
<sequence length="205" mass="22484">MFNNSSGFQIHGGQYINVSGDNVNHRSGETGIQILHRVVALEALHDSAESFPQPQCHPETRTKMLDGLYQWATGDYISCSIRWLHGPAGAGKSAIMQTLCQRLKEAGRLGGAFFFKRGHTTRGNAKVLFATLAYQLALHPNRQLNAPISESAETDPSVVGRGMDVQLRSLIVEPCKSFRDPSPLVLLIDGLDECEGIIFSRKFCG</sequence>
<feature type="domain" description="Nephrocystin 3-like N-terminal" evidence="2">
    <location>
        <begin position="70"/>
        <end position="195"/>
    </location>
</feature>
<evidence type="ECO:0000256" key="1">
    <source>
        <dbReference type="ARBA" id="ARBA00022737"/>
    </source>
</evidence>
<dbReference type="Proteomes" id="UP001221757">
    <property type="component" value="Unassembled WGS sequence"/>
</dbReference>
<name>A0AAD7GE89_MYCRO</name>
<proteinExistence type="predicted"/>
<dbReference type="InterPro" id="IPR027417">
    <property type="entry name" value="P-loop_NTPase"/>
</dbReference>
<comment type="caution">
    <text evidence="3">The sequence shown here is derived from an EMBL/GenBank/DDBJ whole genome shotgun (WGS) entry which is preliminary data.</text>
</comment>
<keyword evidence="1" id="KW-0677">Repeat</keyword>
<accession>A0AAD7GE89</accession>
<dbReference type="InterPro" id="IPR056884">
    <property type="entry name" value="NPHP3-like_N"/>
</dbReference>
<evidence type="ECO:0000313" key="3">
    <source>
        <dbReference type="EMBL" id="KAJ7690376.1"/>
    </source>
</evidence>
<keyword evidence="4" id="KW-1185">Reference proteome</keyword>
<dbReference type="Gene3D" id="3.40.50.300">
    <property type="entry name" value="P-loop containing nucleotide triphosphate hydrolases"/>
    <property type="match status" value="1"/>
</dbReference>